<feature type="domain" description="Transposable element P transposase-like RNase H" evidence="1">
    <location>
        <begin position="1"/>
        <end position="105"/>
    </location>
</feature>
<protein>
    <recommendedName>
        <fullName evidence="1">Transposable element P transposase-like RNase H domain-containing protein</fullName>
    </recommendedName>
</protein>
<name>A0AA38ICF3_9CUCU</name>
<evidence type="ECO:0000259" key="1">
    <source>
        <dbReference type="Pfam" id="PF21787"/>
    </source>
</evidence>
<accession>A0AA38ICF3</accession>
<evidence type="ECO:0000313" key="2">
    <source>
        <dbReference type="EMBL" id="KAJ3653185.1"/>
    </source>
</evidence>
<dbReference type="EMBL" id="JALNTZ010000004">
    <property type="protein sequence ID" value="KAJ3653185.1"/>
    <property type="molecule type" value="Genomic_DNA"/>
</dbReference>
<sequence length="142" mass="15915">MFDEIALSPGLTYNSKTDSVEGFVDHGGPNRRLEFADHALTFIVKGIHKKWKQVVCFTFCQGTTSSSDLCKILTDVIRHFRSCGLSIVATISDQGSTNRAAINQLLANTRRHLNVQGRENRLQGYLIDGEEIVHLYDLLAMF</sequence>
<gene>
    <name evidence="2" type="ORF">Zmor_012449</name>
</gene>
<proteinExistence type="predicted"/>
<keyword evidence="3" id="KW-1185">Reference proteome</keyword>
<reference evidence="2" key="1">
    <citation type="journal article" date="2023" name="G3 (Bethesda)">
        <title>Whole genome assemblies of Zophobas morio and Tenebrio molitor.</title>
        <authorList>
            <person name="Kaur S."/>
            <person name="Stinson S.A."/>
            <person name="diCenzo G.C."/>
        </authorList>
    </citation>
    <scope>NUCLEOTIDE SEQUENCE</scope>
    <source>
        <strain evidence="2">QUZm001</strain>
    </source>
</reference>
<organism evidence="2 3">
    <name type="scientific">Zophobas morio</name>
    <dbReference type="NCBI Taxonomy" id="2755281"/>
    <lineage>
        <taxon>Eukaryota</taxon>
        <taxon>Metazoa</taxon>
        <taxon>Ecdysozoa</taxon>
        <taxon>Arthropoda</taxon>
        <taxon>Hexapoda</taxon>
        <taxon>Insecta</taxon>
        <taxon>Pterygota</taxon>
        <taxon>Neoptera</taxon>
        <taxon>Endopterygota</taxon>
        <taxon>Coleoptera</taxon>
        <taxon>Polyphaga</taxon>
        <taxon>Cucujiformia</taxon>
        <taxon>Tenebrionidae</taxon>
        <taxon>Zophobas</taxon>
    </lineage>
</organism>
<evidence type="ECO:0000313" key="3">
    <source>
        <dbReference type="Proteomes" id="UP001168821"/>
    </source>
</evidence>
<dbReference type="Proteomes" id="UP001168821">
    <property type="component" value="Unassembled WGS sequence"/>
</dbReference>
<comment type="caution">
    <text evidence="2">The sequence shown here is derived from an EMBL/GenBank/DDBJ whole genome shotgun (WGS) entry which is preliminary data.</text>
</comment>
<dbReference type="AlphaFoldDB" id="A0AA38ICF3"/>
<dbReference type="InterPro" id="IPR048365">
    <property type="entry name" value="TNP-like_RNaseH_N"/>
</dbReference>
<dbReference type="Pfam" id="PF21787">
    <property type="entry name" value="TNP-like_RNaseH_N"/>
    <property type="match status" value="1"/>
</dbReference>